<gene>
    <name evidence="1" type="ORF">AB3X52_07350</name>
</gene>
<comment type="caution">
    <text evidence="1">The sequence shown here is derived from an EMBL/GenBank/DDBJ whole genome shotgun (WGS) entry which is preliminary data.</text>
</comment>
<organism evidence="1 2">
    <name type="scientific">Nocardioides eburneus</name>
    <dbReference type="NCBI Taxonomy" id="3231482"/>
    <lineage>
        <taxon>Bacteria</taxon>
        <taxon>Bacillati</taxon>
        <taxon>Actinomycetota</taxon>
        <taxon>Actinomycetes</taxon>
        <taxon>Propionibacteriales</taxon>
        <taxon>Nocardioidaceae</taxon>
        <taxon>Nocardioides</taxon>
    </lineage>
</organism>
<sequence>MAGLASFLALVVAGVLVWQLHGSGEYVAPRPSPSAAPQADPGAASSALSAFVADVHARRTVPGRSAEAVVLRNAAAVRVTDFSARFVAQSGTVAADGSWSADVEYTWRFAGFDARSVTEEVLTRFAPASGHTLRIAGFGGEAGSDDDEKTPVWLSGAVEVRRTPGTLVLVRGDAKEAEQYAALARTAVTTVRRVLPWPKPHLVLEVAADEAGLEAALGATQGSYREVAAVTATVDGSGSPSAPVHVFVNPDTIGAPDSQGAQVVISHEATHQATNAATDTDLPIWLKEGFADYVALRDVDLPLRTTAGQILKDVRKNGPPSHLPGEADFDSQADTFGEEYEAAWLACRVLAEVGGEDGLVEVYDRVEAGAPLARALRSVTGLSVGEFTKAWQEHLSHWAA</sequence>
<keyword evidence="2" id="KW-1185">Reference proteome</keyword>
<name>A0ABV3SYH4_9ACTN</name>
<reference evidence="1 2" key="1">
    <citation type="submission" date="2024-07" db="EMBL/GenBank/DDBJ databases">
        <authorList>
            <person name="Lee S."/>
            <person name="Kang M."/>
        </authorList>
    </citation>
    <scope>NUCLEOTIDE SEQUENCE [LARGE SCALE GENOMIC DNA]</scope>
    <source>
        <strain evidence="1 2">DS6</strain>
    </source>
</reference>
<evidence type="ECO:0000313" key="2">
    <source>
        <dbReference type="Proteomes" id="UP001556631"/>
    </source>
</evidence>
<proteinExistence type="predicted"/>
<dbReference type="RefSeq" id="WP_367992801.1">
    <property type="nucleotide sequence ID" value="NZ_JBFPJR010000010.1"/>
</dbReference>
<evidence type="ECO:0000313" key="1">
    <source>
        <dbReference type="EMBL" id="MEX0427427.1"/>
    </source>
</evidence>
<dbReference type="EMBL" id="JBFPJR010000010">
    <property type="protein sequence ID" value="MEX0427427.1"/>
    <property type="molecule type" value="Genomic_DNA"/>
</dbReference>
<accession>A0ABV3SYH4</accession>
<evidence type="ECO:0008006" key="3">
    <source>
        <dbReference type="Google" id="ProtNLM"/>
    </source>
</evidence>
<dbReference type="Proteomes" id="UP001556631">
    <property type="component" value="Unassembled WGS sequence"/>
</dbReference>
<protein>
    <recommendedName>
        <fullName evidence="3">Peptidase MA-like domain-containing protein</fullName>
    </recommendedName>
</protein>